<dbReference type="SUPFAM" id="SSF52317">
    <property type="entry name" value="Class I glutamine amidotransferase-like"/>
    <property type="match status" value="1"/>
</dbReference>
<keyword evidence="2" id="KW-0315">Glutamine amidotransferase</keyword>
<dbReference type="GO" id="GO:0000162">
    <property type="term" value="P:L-tryptophan biosynthetic process"/>
    <property type="evidence" value="ECO:0007669"/>
    <property type="project" value="TreeGrafter"/>
</dbReference>
<evidence type="ECO:0000256" key="3">
    <source>
        <dbReference type="ARBA" id="ARBA00023239"/>
    </source>
</evidence>
<dbReference type="GO" id="GO:0004049">
    <property type="term" value="F:anthranilate synthase activity"/>
    <property type="evidence" value="ECO:0007669"/>
    <property type="project" value="UniProtKB-EC"/>
</dbReference>
<dbReference type="RefSeq" id="WP_208832256.1">
    <property type="nucleotide sequence ID" value="NZ_CP072110.1"/>
</dbReference>
<name>A0A975HIF4_9GAMM</name>
<evidence type="ECO:0000259" key="5">
    <source>
        <dbReference type="Pfam" id="PF00117"/>
    </source>
</evidence>
<reference evidence="6" key="1">
    <citation type="submission" date="2021-03" db="EMBL/GenBank/DDBJ databases">
        <title>Description of Psychrosphaera ytuae sp. nov. isolated from deep sea sediment of South China Sea.</title>
        <authorList>
            <person name="Zhang J."/>
            <person name="Xu X.-D."/>
        </authorList>
    </citation>
    <scope>NUCLEOTIDE SEQUENCE</scope>
    <source>
        <strain evidence="6">MTZ26</strain>
    </source>
</reference>
<dbReference type="PANTHER" id="PTHR43418">
    <property type="entry name" value="MULTIFUNCTIONAL TRYPTOPHAN BIOSYNTHESIS PROTEIN-RELATED"/>
    <property type="match status" value="1"/>
</dbReference>
<dbReference type="NCBIfam" id="TIGR00566">
    <property type="entry name" value="trpG_papA"/>
    <property type="match status" value="1"/>
</dbReference>
<dbReference type="AlphaFoldDB" id="A0A975HIF4"/>
<keyword evidence="7" id="KW-1185">Reference proteome</keyword>
<evidence type="ECO:0000256" key="1">
    <source>
        <dbReference type="ARBA" id="ARBA00012266"/>
    </source>
</evidence>
<dbReference type="KEGG" id="psym:J1N51_01570"/>
<dbReference type="GO" id="GO:0004048">
    <property type="term" value="F:anthranilate phosphoribosyltransferase activity"/>
    <property type="evidence" value="ECO:0007669"/>
    <property type="project" value="TreeGrafter"/>
</dbReference>
<evidence type="ECO:0000256" key="4">
    <source>
        <dbReference type="ARBA" id="ARBA00047683"/>
    </source>
</evidence>
<dbReference type="Proteomes" id="UP000682739">
    <property type="component" value="Chromosome"/>
</dbReference>
<gene>
    <name evidence="6" type="ORF">J1N51_01570</name>
</gene>
<dbReference type="PRINTS" id="PR00097">
    <property type="entry name" value="ANTSNTHASEII"/>
</dbReference>
<proteinExistence type="predicted"/>
<dbReference type="EC" id="4.1.3.27" evidence="1"/>
<evidence type="ECO:0000256" key="2">
    <source>
        <dbReference type="ARBA" id="ARBA00022962"/>
    </source>
</evidence>
<dbReference type="PROSITE" id="PS51273">
    <property type="entry name" value="GATASE_TYPE_1"/>
    <property type="match status" value="1"/>
</dbReference>
<dbReference type="Gene3D" id="3.40.50.880">
    <property type="match status" value="1"/>
</dbReference>
<dbReference type="GO" id="GO:0005829">
    <property type="term" value="C:cytosol"/>
    <property type="evidence" value="ECO:0007669"/>
    <property type="project" value="TreeGrafter"/>
</dbReference>
<dbReference type="PRINTS" id="PR00099">
    <property type="entry name" value="CPSGATASE"/>
</dbReference>
<keyword evidence="3" id="KW-0456">Lyase</keyword>
<dbReference type="InterPro" id="IPR017926">
    <property type="entry name" value="GATASE"/>
</dbReference>
<accession>A0A975HIF4</accession>
<dbReference type="InterPro" id="IPR029062">
    <property type="entry name" value="Class_I_gatase-like"/>
</dbReference>
<dbReference type="PRINTS" id="PR00096">
    <property type="entry name" value="GATASE"/>
</dbReference>
<dbReference type="GO" id="GO:0002047">
    <property type="term" value="P:phenazine biosynthetic process"/>
    <property type="evidence" value="ECO:0007669"/>
    <property type="project" value="TreeGrafter"/>
</dbReference>
<dbReference type="PANTHER" id="PTHR43418:SF2">
    <property type="entry name" value="BIFUNCTIONAL PROTEIN TRPGD"/>
    <property type="match status" value="1"/>
</dbReference>
<dbReference type="Pfam" id="PF00117">
    <property type="entry name" value="GATase"/>
    <property type="match status" value="1"/>
</dbReference>
<dbReference type="FunFam" id="3.40.50.880:FF:000003">
    <property type="entry name" value="Anthranilate synthase component II"/>
    <property type="match status" value="1"/>
</dbReference>
<dbReference type="InterPro" id="IPR006221">
    <property type="entry name" value="TrpG/PapA_dom"/>
</dbReference>
<dbReference type="InterPro" id="IPR050472">
    <property type="entry name" value="Anth_synth/Amidotransfase"/>
</dbReference>
<organism evidence="6 7">
    <name type="scientific">Psychrosphaera ytuae</name>
    <dbReference type="NCBI Taxonomy" id="2820710"/>
    <lineage>
        <taxon>Bacteria</taxon>
        <taxon>Pseudomonadati</taxon>
        <taxon>Pseudomonadota</taxon>
        <taxon>Gammaproteobacteria</taxon>
        <taxon>Alteromonadales</taxon>
        <taxon>Pseudoalteromonadaceae</taxon>
        <taxon>Psychrosphaera</taxon>
    </lineage>
</organism>
<sequence>MASVIFIDNQDSFTYNIVDELEKLNHCVTVYRNTVNKQTIIDKIKTAQSEGNSVVLFFSPGPGKPSDVLLMSQLLSTFKSEIPIIGVCLGHQAITEFYGGVVGLAPETIHGKSSRINLQEHPIFAGLTNPFTVARYHSLVATKVPQSLTVIGEVNDLPMAVINEKDKVLGFQFHPESVLTTEGATLLQQSINYLLESER</sequence>
<evidence type="ECO:0000313" key="7">
    <source>
        <dbReference type="Proteomes" id="UP000682739"/>
    </source>
</evidence>
<evidence type="ECO:0000313" key="6">
    <source>
        <dbReference type="EMBL" id="QTH64201.1"/>
    </source>
</evidence>
<feature type="domain" description="Glutamine amidotransferase" evidence="5">
    <location>
        <begin position="6"/>
        <end position="190"/>
    </location>
</feature>
<comment type="catalytic activity">
    <reaction evidence="4">
        <text>chorismate + L-glutamine = anthranilate + pyruvate + L-glutamate + H(+)</text>
        <dbReference type="Rhea" id="RHEA:21732"/>
        <dbReference type="ChEBI" id="CHEBI:15361"/>
        <dbReference type="ChEBI" id="CHEBI:15378"/>
        <dbReference type="ChEBI" id="CHEBI:16567"/>
        <dbReference type="ChEBI" id="CHEBI:29748"/>
        <dbReference type="ChEBI" id="CHEBI:29985"/>
        <dbReference type="ChEBI" id="CHEBI:58359"/>
        <dbReference type="EC" id="4.1.3.27"/>
    </reaction>
</comment>
<dbReference type="EMBL" id="CP072110">
    <property type="protein sequence ID" value="QTH64201.1"/>
    <property type="molecule type" value="Genomic_DNA"/>
</dbReference>
<protein>
    <recommendedName>
        <fullName evidence="1">anthranilate synthase</fullName>
        <ecNumber evidence="1">4.1.3.27</ecNumber>
    </recommendedName>
</protein>
<dbReference type="CDD" id="cd01743">
    <property type="entry name" value="GATase1_Anthranilate_Synthase"/>
    <property type="match status" value="1"/>
</dbReference>